<accession>A0ABV7CV29</accession>
<dbReference type="NCBIfam" id="TIGR02258">
    <property type="entry name" value="2_5_ligase"/>
    <property type="match status" value="1"/>
</dbReference>
<keyword evidence="1 2" id="KW-0378">Hydrolase</keyword>
<comment type="catalytic activity">
    <reaction evidence="2">
        <text>a 3'-end 2',3'-cyclophospho-ribonucleotide-RNA + H2O = a 3'-end 2'-phospho-ribonucleotide-RNA + H(+)</text>
        <dbReference type="Rhea" id="RHEA:11828"/>
        <dbReference type="Rhea" id="RHEA-COMP:10464"/>
        <dbReference type="Rhea" id="RHEA-COMP:17353"/>
        <dbReference type="ChEBI" id="CHEBI:15377"/>
        <dbReference type="ChEBI" id="CHEBI:15378"/>
        <dbReference type="ChEBI" id="CHEBI:83064"/>
        <dbReference type="ChEBI" id="CHEBI:173113"/>
        <dbReference type="EC" id="3.1.4.58"/>
    </reaction>
</comment>
<dbReference type="EC" id="3.1.4.58" evidence="2"/>
<dbReference type="Pfam" id="PF13563">
    <property type="entry name" value="2_5_RNA_ligase2"/>
    <property type="match status" value="1"/>
</dbReference>
<dbReference type="RefSeq" id="WP_390271020.1">
    <property type="nucleotide sequence ID" value="NZ_JBHRSA010000031.1"/>
</dbReference>
<evidence type="ECO:0000256" key="1">
    <source>
        <dbReference type="ARBA" id="ARBA00022801"/>
    </source>
</evidence>
<dbReference type="InterPro" id="IPR009097">
    <property type="entry name" value="Cyclic_Pdiesterase"/>
</dbReference>
<dbReference type="HAMAP" id="MF_01940">
    <property type="entry name" value="RNA_CPDase"/>
    <property type="match status" value="1"/>
</dbReference>
<dbReference type="EMBL" id="JBHRSA010000031">
    <property type="protein sequence ID" value="MFC3040163.1"/>
    <property type="molecule type" value="Genomic_DNA"/>
</dbReference>
<dbReference type="PANTHER" id="PTHR35561">
    <property type="entry name" value="RNA 2',3'-CYCLIC PHOSPHODIESTERASE"/>
    <property type="match status" value="1"/>
</dbReference>
<dbReference type="InterPro" id="IPR004175">
    <property type="entry name" value="RNA_CPDase"/>
</dbReference>
<keyword evidence="5" id="KW-1185">Reference proteome</keyword>
<dbReference type="Proteomes" id="UP001595279">
    <property type="component" value="Unassembled WGS sequence"/>
</dbReference>
<dbReference type="Gene3D" id="3.90.1140.10">
    <property type="entry name" value="Cyclic phosphodiesterase"/>
    <property type="match status" value="1"/>
</dbReference>
<organism evidence="4 5">
    <name type="scientific">Virgibacillus xinjiangensis</name>
    <dbReference type="NCBI Taxonomy" id="393090"/>
    <lineage>
        <taxon>Bacteria</taxon>
        <taxon>Bacillati</taxon>
        <taxon>Bacillota</taxon>
        <taxon>Bacilli</taxon>
        <taxon>Bacillales</taxon>
        <taxon>Bacillaceae</taxon>
        <taxon>Virgibacillus</taxon>
    </lineage>
</organism>
<feature type="coiled-coil region" evidence="3">
    <location>
        <begin position="51"/>
        <end position="78"/>
    </location>
</feature>
<reference evidence="5" key="1">
    <citation type="journal article" date="2019" name="Int. J. Syst. Evol. Microbiol.">
        <title>The Global Catalogue of Microorganisms (GCM) 10K type strain sequencing project: providing services to taxonomists for standard genome sequencing and annotation.</title>
        <authorList>
            <consortium name="The Broad Institute Genomics Platform"/>
            <consortium name="The Broad Institute Genome Sequencing Center for Infectious Disease"/>
            <person name="Wu L."/>
            <person name="Ma J."/>
        </authorList>
    </citation>
    <scope>NUCLEOTIDE SEQUENCE [LARGE SCALE GENOMIC DNA]</scope>
    <source>
        <strain evidence="5">KCTC 13128</strain>
    </source>
</reference>
<comment type="function">
    <text evidence="2">Hydrolyzes RNA 2',3'-cyclic phosphodiester to an RNA 2'-phosphomonoester.</text>
</comment>
<feature type="active site" description="Proton donor" evidence="2">
    <location>
        <position position="44"/>
    </location>
</feature>
<evidence type="ECO:0000313" key="5">
    <source>
        <dbReference type="Proteomes" id="UP001595279"/>
    </source>
</evidence>
<proteinExistence type="inferred from homology"/>
<gene>
    <name evidence="4" type="primary">thpR</name>
    <name evidence="4" type="ORF">ACFOGI_07845</name>
</gene>
<name>A0ABV7CV29_9BACI</name>
<feature type="active site" description="Proton acceptor" evidence="2">
    <location>
        <position position="129"/>
    </location>
</feature>
<sequence length="189" mass="22031">MNSVPHYFVAIPLPDERKNYFKEIQKVWKKRLPYKQWPHREDLHITLKFLGAVTDSRRKQLEEELSMLENQRAFNISTGGLGYFGKPDRPRVLWGGVEKTDQLQHVYDAVEACAEKVGFQREKRPYKPHITIAKNWIGGADTSVLKEAMESDHRQEEFTVDEVVLFRIHPGHSPKYEVAARYQLKGKGI</sequence>
<protein>
    <recommendedName>
        <fullName evidence="2">RNA 2',3'-cyclic phosphodiesterase</fullName>
        <shortName evidence="2">RNA 2',3'-CPDase</shortName>
        <ecNumber evidence="2">3.1.4.58</ecNumber>
    </recommendedName>
</protein>
<dbReference type="SUPFAM" id="SSF55144">
    <property type="entry name" value="LigT-like"/>
    <property type="match status" value="1"/>
</dbReference>
<feature type="short sequence motif" description="HXTX 1" evidence="2">
    <location>
        <begin position="44"/>
        <end position="47"/>
    </location>
</feature>
<dbReference type="PANTHER" id="PTHR35561:SF1">
    <property type="entry name" value="RNA 2',3'-CYCLIC PHOSPHODIESTERASE"/>
    <property type="match status" value="1"/>
</dbReference>
<comment type="caution">
    <text evidence="4">The sequence shown here is derived from an EMBL/GenBank/DDBJ whole genome shotgun (WGS) entry which is preliminary data.</text>
</comment>
<comment type="similarity">
    <text evidence="2">Belongs to the 2H phosphoesterase superfamily. ThpR family.</text>
</comment>
<evidence type="ECO:0000256" key="3">
    <source>
        <dbReference type="SAM" id="Coils"/>
    </source>
</evidence>
<feature type="short sequence motif" description="HXTX 2" evidence="2">
    <location>
        <begin position="129"/>
        <end position="132"/>
    </location>
</feature>
<evidence type="ECO:0000313" key="4">
    <source>
        <dbReference type="EMBL" id="MFC3040163.1"/>
    </source>
</evidence>
<keyword evidence="3" id="KW-0175">Coiled coil</keyword>
<evidence type="ECO:0000256" key="2">
    <source>
        <dbReference type="HAMAP-Rule" id="MF_01940"/>
    </source>
</evidence>